<comment type="caution">
    <text evidence="1">The sequence shown here is derived from an EMBL/GenBank/DDBJ whole genome shotgun (WGS) entry which is preliminary data.</text>
</comment>
<name>A0AAV5AU83_9AGAM</name>
<gene>
    <name evidence="1" type="ORF">Clacol_010139</name>
</gene>
<accession>A0AAV5AU83</accession>
<reference evidence="1" key="1">
    <citation type="submission" date="2021-10" db="EMBL/GenBank/DDBJ databases">
        <title>De novo Genome Assembly of Clathrus columnatus (Basidiomycota, Fungi) Using Illumina and Nanopore Sequence Data.</title>
        <authorList>
            <person name="Ogiso-Tanaka E."/>
            <person name="Itagaki H."/>
            <person name="Hosoya T."/>
            <person name="Hosaka K."/>
        </authorList>
    </citation>
    <scope>NUCLEOTIDE SEQUENCE</scope>
    <source>
        <strain evidence="1">MO-923</strain>
    </source>
</reference>
<dbReference type="AlphaFoldDB" id="A0AAV5AU83"/>
<organism evidence="1 2">
    <name type="scientific">Clathrus columnatus</name>
    <dbReference type="NCBI Taxonomy" id="1419009"/>
    <lineage>
        <taxon>Eukaryota</taxon>
        <taxon>Fungi</taxon>
        <taxon>Dikarya</taxon>
        <taxon>Basidiomycota</taxon>
        <taxon>Agaricomycotina</taxon>
        <taxon>Agaricomycetes</taxon>
        <taxon>Phallomycetidae</taxon>
        <taxon>Phallales</taxon>
        <taxon>Clathraceae</taxon>
        <taxon>Clathrus</taxon>
    </lineage>
</organism>
<evidence type="ECO:0000313" key="2">
    <source>
        <dbReference type="Proteomes" id="UP001050691"/>
    </source>
</evidence>
<evidence type="ECO:0000313" key="1">
    <source>
        <dbReference type="EMBL" id="GJJ15861.1"/>
    </source>
</evidence>
<protein>
    <submittedName>
        <fullName evidence="1">Uncharacterized protein</fullName>
    </submittedName>
</protein>
<dbReference type="Proteomes" id="UP001050691">
    <property type="component" value="Unassembled WGS sequence"/>
</dbReference>
<sequence>MVGQEATLVGQGRIQRIKETSRQNIICGEVTCQTQGESSWNVEHIEVKVTPIIKGQAWSESRSVRATLPVQRMVQVSPPKLDS</sequence>
<dbReference type="EMBL" id="BPWL01000011">
    <property type="protein sequence ID" value="GJJ15861.1"/>
    <property type="molecule type" value="Genomic_DNA"/>
</dbReference>
<keyword evidence="2" id="KW-1185">Reference proteome</keyword>
<proteinExistence type="predicted"/>